<keyword evidence="8" id="KW-1185">Reference proteome</keyword>
<dbReference type="CDD" id="cd03010">
    <property type="entry name" value="TlpA_like_DsbE"/>
    <property type="match status" value="1"/>
</dbReference>
<dbReference type="GO" id="GO:0030288">
    <property type="term" value="C:outer membrane-bounded periplasmic space"/>
    <property type="evidence" value="ECO:0007669"/>
    <property type="project" value="InterPro"/>
</dbReference>
<accession>A0A2M8RV97</accession>
<dbReference type="NCBIfam" id="TIGR00385">
    <property type="entry name" value="dsbE"/>
    <property type="match status" value="1"/>
</dbReference>
<comment type="caution">
    <text evidence="7">The sequence shown here is derived from an EMBL/GenBank/DDBJ whole genome shotgun (WGS) entry which is preliminary data.</text>
</comment>
<evidence type="ECO:0000259" key="6">
    <source>
        <dbReference type="PROSITE" id="PS51352"/>
    </source>
</evidence>
<comment type="subcellular location">
    <subcellularLocation>
        <location evidence="1">Cell inner membrane</location>
        <topology evidence="1">Single-pass membrane protein</topology>
        <orientation evidence="1">Periplasmic side</orientation>
    </subcellularLocation>
</comment>
<dbReference type="GO" id="GO:0005886">
    <property type="term" value="C:plasma membrane"/>
    <property type="evidence" value="ECO:0007669"/>
    <property type="project" value="UniProtKB-SubCell"/>
</dbReference>
<feature type="domain" description="Thioredoxin" evidence="6">
    <location>
        <begin position="34"/>
        <end position="172"/>
    </location>
</feature>
<dbReference type="InterPro" id="IPR050553">
    <property type="entry name" value="Thioredoxin_ResA/DsbE_sf"/>
</dbReference>
<reference evidence="7 8" key="1">
    <citation type="submission" date="2017-11" db="EMBL/GenBank/DDBJ databases">
        <title>Reclassification of Bisgaard taxon 5 as Caviibacterium pharyngocola gen. nov., sp. nov.</title>
        <authorList>
            <person name="Christensen H."/>
        </authorList>
    </citation>
    <scope>NUCLEOTIDE SEQUENCE [LARGE SCALE GENOMIC DNA]</scope>
    <source>
        <strain evidence="7 8">7_3</strain>
    </source>
</reference>
<evidence type="ECO:0000256" key="1">
    <source>
        <dbReference type="ARBA" id="ARBA00004383"/>
    </source>
</evidence>
<evidence type="ECO:0000256" key="4">
    <source>
        <dbReference type="ARBA" id="ARBA00023157"/>
    </source>
</evidence>
<dbReference type="SUPFAM" id="SSF52833">
    <property type="entry name" value="Thioredoxin-like"/>
    <property type="match status" value="1"/>
</dbReference>
<dbReference type="EMBL" id="PHGZ01000013">
    <property type="protein sequence ID" value="PJG82822.1"/>
    <property type="molecule type" value="Genomic_DNA"/>
</dbReference>
<dbReference type="PANTHER" id="PTHR42852">
    <property type="entry name" value="THIOL:DISULFIDE INTERCHANGE PROTEIN DSBE"/>
    <property type="match status" value="1"/>
</dbReference>
<sequence length="174" mass="19958">MNRKLVFVPLLLILALCFLLFRGLQQDPKQIASALIGKPIPEFYQADLLNPTNTLSNTDLPKEPFLLNVWGSWCVYCKIEHPFLMRLTEQGIKIVGLNYRDKAQSAVEMLRKMGNPFVSVIDDSQGILALKLGVDGAPETYLIDGNGVIRYRHSGELNQEIWRQKFLPEWEKWQ</sequence>
<dbReference type="Gene3D" id="3.40.30.10">
    <property type="entry name" value="Glutaredoxin"/>
    <property type="match status" value="1"/>
</dbReference>
<dbReference type="PANTHER" id="PTHR42852:SF6">
    <property type="entry name" value="THIOL:DISULFIDE INTERCHANGE PROTEIN DSBE"/>
    <property type="match status" value="1"/>
</dbReference>
<dbReference type="InterPro" id="IPR036249">
    <property type="entry name" value="Thioredoxin-like_sf"/>
</dbReference>
<dbReference type="PROSITE" id="PS00194">
    <property type="entry name" value="THIOREDOXIN_1"/>
    <property type="match status" value="1"/>
</dbReference>
<dbReference type="AlphaFoldDB" id="A0A2M8RV97"/>
<dbReference type="InterPro" id="IPR013766">
    <property type="entry name" value="Thioredoxin_domain"/>
</dbReference>
<dbReference type="RefSeq" id="WP_100296515.1">
    <property type="nucleotide sequence ID" value="NZ_PHGZ01000013.1"/>
</dbReference>
<protein>
    <submittedName>
        <fullName evidence="7">Thiol:disulfide interchange protein</fullName>
    </submittedName>
</protein>
<dbReference type="OrthoDB" id="9799347at2"/>
<evidence type="ECO:0000256" key="2">
    <source>
        <dbReference type="ARBA" id="ARBA00007758"/>
    </source>
</evidence>
<dbReference type="Pfam" id="PF08534">
    <property type="entry name" value="Redoxin"/>
    <property type="match status" value="1"/>
</dbReference>
<keyword evidence="4" id="KW-1015">Disulfide bond</keyword>
<dbReference type="GO" id="GO:0017004">
    <property type="term" value="P:cytochrome complex assembly"/>
    <property type="evidence" value="ECO:0007669"/>
    <property type="project" value="UniProtKB-KW"/>
</dbReference>
<proteinExistence type="inferred from homology"/>
<dbReference type="InterPro" id="IPR013740">
    <property type="entry name" value="Redoxin"/>
</dbReference>
<evidence type="ECO:0000256" key="5">
    <source>
        <dbReference type="ARBA" id="ARBA00023284"/>
    </source>
</evidence>
<dbReference type="GO" id="GO:0015036">
    <property type="term" value="F:disulfide oxidoreductase activity"/>
    <property type="evidence" value="ECO:0007669"/>
    <property type="project" value="InterPro"/>
</dbReference>
<name>A0A2M8RV97_9PAST</name>
<dbReference type="PROSITE" id="PS51352">
    <property type="entry name" value="THIOREDOXIN_2"/>
    <property type="match status" value="1"/>
</dbReference>
<organism evidence="7 8">
    <name type="scientific">Caviibacterium pharyngocola</name>
    <dbReference type="NCBI Taxonomy" id="28159"/>
    <lineage>
        <taxon>Bacteria</taxon>
        <taxon>Pseudomonadati</taxon>
        <taxon>Pseudomonadota</taxon>
        <taxon>Gammaproteobacteria</taxon>
        <taxon>Pasteurellales</taxon>
        <taxon>Pasteurellaceae</taxon>
        <taxon>Caviibacterium</taxon>
    </lineage>
</organism>
<dbReference type="InterPro" id="IPR017937">
    <property type="entry name" value="Thioredoxin_CS"/>
</dbReference>
<dbReference type="InterPro" id="IPR004799">
    <property type="entry name" value="Periplasmic_diS_OxRdtase_DsbE"/>
</dbReference>
<evidence type="ECO:0000256" key="3">
    <source>
        <dbReference type="ARBA" id="ARBA00022748"/>
    </source>
</evidence>
<keyword evidence="3" id="KW-0201">Cytochrome c-type biogenesis</keyword>
<gene>
    <name evidence="7" type="ORF">CVP04_05490</name>
</gene>
<keyword evidence="5" id="KW-0676">Redox-active center</keyword>
<comment type="similarity">
    <text evidence="2">Belongs to the thioredoxin family. DsbE subfamily.</text>
</comment>
<evidence type="ECO:0000313" key="7">
    <source>
        <dbReference type="EMBL" id="PJG82822.1"/>
    </source>
</evidence>
<evidence type="ECO:0000313" key="8">
    <source>
        <dbReference type="Proteomes" id="UP000230282"/>
    </source>
</evidence>
<dbReference type="Proteomes" id="UP000230282">
    <property type="component" value="Unassembled WGS sequence"/>
</dbReference>